<evidence type="ECO:0000256" key="4">
    <source>
        <dbReference type="ARBA" id="ARBA00022827"/>
    </source>
</evidence>
<feature type="domain" description="Acyl-CoA dehydrogenase/oxidase N-terminal" evidence="7">
    <location>
        <begin position="6"/>
        <end position="116"/>
    </location>
</feature>
<dbReference type="Pfam" id="PF02771">
    <property type="entry name" value="Acyl-CoA_dh_N"/>
    <property type="match status" value="1"/>
</dbReference>
<dbReference type="InterPro" id="IPR013786">
    <property type="entry name" value="AcylCoA_DH/ox_N"/>
</dbReference>
<comment type="cofactor">
    <cofactor evidence="1">
        <name>FAD</name>
        <dbReference type="ChEBI" id="CHEBI:57692"/>
    </cofactor>
</comment>
<dbReference type="PANTHER" id="PTHR43884">
    <property type="entry name" value="ACYL-COA DEHYDROGENASE"/>
    <property type="match status" value="1"/>
</dbReference>
<evidence type="ECO:0000259" key="7">
    <source>
        <dbReference type="Pfam" id="PF02771"/>
    </source>
</evidence>
<protein>
    <submittedName>
        <fullName evidence="8">Acyl-CoA dehydrogenase family protein</fullName>
    </submittedName>
</protein>
<dbReference type="InterPro" id="IPR036250">
    <property type="entry name" value="AcylCo_DH-like_C"/>
</dbReference>
<dbReference type="Pfam" id="PF00441">
    <property type="entry name" value="Acyl-CoA_dh_1"/>
    <property type="match status" value="1"/>
</dbReference>
<sequence>MRFAFTEEQEALRDVVRTAVERNGGPTIREPADGPGFDEDLWSQLSGQVGVCGLAVPEAYGGDGFSLLEALIVVEELGRGLARVPYLGGLIAAEALQTTGNDPECARLLPPLARGEKIASLAWAEPGIGWRTDDFTTAAALVNGRWWLTGRKVHVLDGSRADTVLVIATTDDGPALFAVDPGSVVATTPLDPTRQPARVELDDTPGTWLGRPDVHRVLEVAAAAVAVESVGAAQRWLHETVEYAKVRTQFGRPIGSFQALKHRLADRHVDVEAARSLSHAASWAVAARDERAPELTAMAKSACTECYQAVAAEGIQLHGGIGITWEHEAHLHLKRAHANAQLFGTPSHHRAALLG</sequence>
<comment type="caution">
    <text evidence="8">The sequence shown here is derived from an EMBL/GenBank/DDBJ whole genome shotgun (WGS) entry which is preliminary data.</text>
</comment>
<dbReference type="InterPro" id="IPR009075">
    <property type="entry name" value="AcylCo_DH/oxidase_C"/>
</dbReference>
<gene>
    <name evidence="8" type="ORF">GCM10009854_19350</name>
</gene>
<proteinExistence type="inferred from homology"/>
<dbReference type="SUPFAM" id="SSF56645">
    <property type="entry name" value="Acyl-CoA dehydrogenase NM domain-like"/>
    <property type="match status" value="1"/>
</dbReference>
<comment type="similarity">
    <text evidence="2">Belongs to the acyl-CoA dehydrogenase family.</text>
</comment>
<keyword evidence="9" id="KW-1185">Reference proteome</keyword>
<evidence type="ECO:0000313" key="9">
    <source>
        <dbReference type="Proteomes" id="UP001501218"/>
    </source>
</evidence>
<evidence type="ECO:0000256" key="3">
    <source>
        <dbReference type="ARBA" id="ARBA00022630"/>
    </source>
</evidence>
<dbReference type="PANTHER" id="PTHR43884:SF20">
    <property type="entry name" value="ACYL-COA DEHYDROGENASE FADE28"/>
    <property type="match status" value="1"/>
</dbReference>
<dbReference type="Proteomes" id="UP001501218">
    <property type="component" value="Unassembled WGS sequence"/>
</dbReference>
<evidence type="ECO:0000256" key="2">
    <source>
        <dbReference type="ARBA" id="ARBA00009347"/>
    </source>
</evidence>
<dbReference type="RefSeq" id="WP_344128958.1">
    <property type="nucleotide sequence ID" value="NZ_BAAARA010000004.1"/>
</dbReference>
<dbReference type="Gene3D" id="1.20.140.10">
    <property type="entry name" value="Butyryl-CoA Dehydrogenase, subunit A, domain 3"/>
    <property type="match status" value="1"/>
</dbReference>
<organism evidence="8 9">
    <name type="scientific">Saccharopolyspora halophila</name>
    <dbReference type="NCBI Taxonomy" id="405551"/>
    <lineage>
        <taxon>Bacteria</taxon>
        <taxon>Bacillati</taxon>
        <taxon>Actinomycetota</taxon>
        <taxon>Actinomycetes</taxon>
        <taxon>Pseudonocardiales</taxon>
        <taxon>Pseudonocardiaceae</taxon>
        <taxon>Saccharopolyspora</taxon>
    </lineage>
</organism>
<accession>A0ABP5T124</accession>
<keyword evidence="3" id="KW-0285">Flavoprotein</keyword>
<dbReference type="InterPro" id="IPR009100">
    <property type="entry name" value="AcylCoA_DH/oxidase_NM_dom_sf"/>
</dbReference>
<dbReference type="CDD" id="cd00567">
    <property type="entry name" value="ACAD"/>
    <property type="match status" value="1"/>
</dbReference>
<name>A0ABP5T124_9PSEU</name>
<feature type="domain" description="Acyl-CoA dehydrogenase/oxidase C-terminal" evidence="6">
    <location>
        <begin position="216"/>
        <end position="347"/>
    </location>
</feature>
<evidence type="ECO:0000259" key="6">
    <source>
        <dbReference type="Pfam" id="PF00441"/>
    </source>
</evidence>
<dbReference type="InterPro" id="IPR037069">
    <property type="entry name" value="AcylCoA_DH/ox_N_sf"/>
</dbReference>
<keyword evidence="5" id="KW-0560">Oxidoreductase</keyword>
<dbReference type="Gene3D" id="2.40.110.10">
    <property type="entry name" value="Butyryl-CoA Dehydrogenase, subunit A, domain 2"/>
    <property type="match status" value="1"/>
</dbReference>
<evidence type="ECO:0000313" key="8">
    <source>
        <dbReference type="EMBL" id="GAA2342712.1"/>
    </source>
</evidence>
<evidence type="ECO:0000256" key="1">
    <source>
        <dbReference type="ARBA" id="ARBA00001974"/>
    </source>
</evidence>
<evidence type="ECO:0000256" key="5">
    <source>
        <dbReference type="ARBA" id="ARBA00023002"/>
    </source>
</evidence>
<dbReference type="Gene3D" id="1.10.540.10">
    <property type="entry name" value="Acyl-CoA dehydrogenase/oxidase, N-terminal domain"/>
    <property type="match status" value="1"/>
</dbReference>
<dbReference type="SUPFAM" id="SSF47203">
    <property type="entry name" value="Acyl-CoA dehydrogenase C-terminal domain-like"/>
    <property type="match status" value="1"/>
</dbReference>
<dbReference type="EMBL" id="BAAARA010000004">
    <property type="protein sequence ID" value="GAA2342712.1"/>
    <property type="molecule type" value="Genomic_DNA"/>
</dbReference>
<reference evidence="9" key="1">
    <citation type="journal article" date="2019" name="Int. J. Syst. Evol. Microbiol.">
        <title>The Global Catalogue of Microorganisms (GCM) 10K type strain sequencing project: providing services to taxonomists for standard genome sequencing and annotation.</title>
        <authorList>
            <consortium name="The Broad Institute Genomics Platform"/>
            <consortium name="The Broad Institute Genome Sequencing Center for Infectious Disease"/>
            <person name="Wu L."/>
            <person name="Ma J."/>
        </authorList>
    </citation>
    <scope>NUCLEOTIDE SEQUENCE [LARGE SCALE GENOMIC DNA]</scope>
    <source>
        <strain evidence="9">JCM 16221</strain>
    </source>
</reference>
<keyword evidence="4" id="KW-0274">FAD</keyword>
<dbReference type="InterPro" id="IPR046373">
    <property type="entry name" value="Acyl-CoA_Oxase/DH_mid-dom_sf"/>
</dbReference>